<proteinExistence type="predicted"/>
<feature type="domain" description="HTH cro/C1-type" evidence="4">
    <location>
        <begin position="53"/>
        <end position="108"/>
    </location>
</feature>
<dbReference type="SMART" id="SM00530">
    <property type="entry name" value="HTH_XRE"/>
    <property type="match status" value="1"/>
</dbReference>
<evidence type="ECO:0000256" key="1">
    <source>
        <dbReference type="ARBA" id="ARBA00023015"/>
    </source>
</evidence>
<evidence type="ECO:0000313" key="5">
    <source>
        <dbReference type="EMBL" id="PRP68592.1"/>
    </source>
</evidence>
<dbReference type="EMBL" id="MTBD01000097">
    <property type="protein sequence ID" value="PRP68592.1"/>
    <property type="molecule type" value="Genomic_DNA"/>
</dbReference>
<evidence type="ECO:0000256" key="3">
    <source>
        <dbReference type="ARBA" id="ARBA00023163"/>
    </source>
</evidence>
<dbReference type="SUPFAM" id="SSF47413">
    <property type="entry name" value="lambda repressor-like DNA-binding domains"/>
    <property type="match status" value="1"/>
</dbReference>
<keyword evidence="1" id="KW-0805">Transcription regulation</keyword>
<dbReference type="Pfam" id="PF01381">
    <property type="entry name" value="HTH_3"/>
    <property type="match status" value="1"/>
</dbReference>
<keyword evidence="3" id="KW-0804">Transcription</keyword>
<evidence type="ECO:0000259" key="4">
    <source>
        <dbReference type="PROSITE" id="PS50943"/>
    </source>
</evidence>
<keyword evidence="2" id="KW-0238">DNA-binding</keyword>
<accession>A0A2S9WYP3</accession>
<dbReference type="InterPro" id="IPR001387">
    <property type="entry name" value="Cro/C1-type_HTH"/>
</dbReference>
<evidence type="ECO:0000313" key="6">
    <source>
        <dbReference type="Proteomes" id="UP000239469"/>
    </source>
</evidence>
<gene>
    <name evidence="5" type="ORF">BUE93_21360</name>
</gene>
<dbReference type="InterPro" id="IPR010982">
    <property type="entry name" value="Lambda_DNA-bd_dom_sf"/>
</dbReference>
<dbReference type="CDD" id="cd00093">
    <property type="entry name" value="HTH_XRE"/>
    <property type="match status" value="1"/>
</dbReference>
<dbReference type="Pfam" id="PF00717">
    <property type="entry name" value="Peptidase_S24"/>
    <property type="match status" value="1"/>
</dbReference>
<dbReference type="InterPro" id="IPR015927">
    <property type="entry name" value="Peptidase_S24_S26A/B/C"/>
</dbReference>
<dbReference type="Gene3D" id="2.10.109.10">
    <property type="entry name" value="Umud Fragment, subunit A"/>
    <property type="match status" value="1"/>
</dbReference>
<dbReference type="SUPFAM" id="SSF51306">
    <property type="entry name" value="LexA/Signal peptidase"/>
    <property type="match status" value="1"/>
</dbReference>
<dbReference type="PANTHER" id="PTHR40661:SF3">
    <property type="entry name" value="FELS-1 PROPHAGE TRANSCRIPTIONAL REGULATOR"/>
    <property type="match status" value="1"/>
</dbReference>
<dbReference type="InterPro" id="IPR036286">
    <property type="entry name" value="LexA/Signal_pep-like_sf"/>
</dbReference>
<dbReference type="Proteomes" id="UP000239469">
    <property type="component" value="Unassembled WGS sequence"/>
</dbReference>
<dbReference type="RefSeq" id="WP_189339049.1">
    <property type="nucleotide sequence ID" value="NZ_MTBD01000097.1"/>
</dbReference>
<sequence>MRIIINTICLMYNTLIAHKQQNVSLIATLNVLSFDKDIDAGTHMTKYGYGKRIEAYRLERNLRQQDLAERCGWGSPSRIGNYEREVREPSLQDFEKMAEALGVPTAELIFGTHAAPASNSRVVAYDAPGTHTAQVLIDCYHIQPAAGSAAPSWAPSDQEPLSIPHSVISAKGLQPQHLRAVRVGAANMHPYLAPGDTIGIDTSDTSPRNGEVYVVAFGGEWYIKRVFKEPTGLVLHSDASTERDITISPDALYTVQFFGRVFWRAG</sequence>
<dbReference type="AlphaFoldDB" id="A0A2S9WYP3"/>
<dbReference type="PROSITE" id="PS50943">
    <property type="entry name" value="HTH_CROC1"/>
    <property type="match status" value="1"/>
</dbReference>
<dbReference type="Gene3D" id="1.10.260.40">
    <property type="entry name" value="lambda repressor-like DNA-binding domains"/>
    <property type="match status" value="1"/>
</dbReference>
<dbReference type="PANTHER" id="PTHR40661">
    <property type="match status" value="1"/>
</dbReference>
<dbReference type="CDD" id="cd06529">
    <property type="entry name" value="S24_LexA-like"/>
    <property type="match status" value="1"/>
</dbReference>
<protein>
    <recommendedName>
        <fullName evidence="4">HTH cro/C1-type domain-containing protein</fullName>
    </recommendedName>
</protein>
<name>A0A2S9WYP3_9NEIS</name>
<comment type="caution">
    <text evidence="5">The sequence shown here is derived from an EMBL/GenBank/DDBJ whole genome shotgun (WGS) entry which is preliminary data.</text>
</comment>
<reference evidence="5 6" key="1">
    <citation type="submission" date="2017-01" db="EMBL/GenBank/DDBJ databases">
        <title>New insights into the genetic diversity of Chromobacterium isolated from tropical freshwater lake.</title>
        <authorList>
            <person name="Santos A.B."/>
            <person name="Nascimento A.M."/>
            <person name="Da Silva P.C."/>
        </authorList>
    </citation>
    <scope>NUCLEOTIDE SEQUENCE [LARGE SCALE GENOMIC DNA]</scope>
    <source>
        <strain evidence="5 6">56AF</strain>
    </source>
</reference>
<evidence type="ECO:0000256" key="2">
    <source>
        <dbReference type="ARBA" id="ARBA00023125"/>
    </source>
</evidence>
<dbReference type="GO" id="GO:0003677">
    <property type="term" value="F:DNA binding"/>
    <property type="evidence" value="ECO:0007669"/>
    <property type="project" value="UniProtKB-KW"/>
</dbReference>
<dbReference type="InterPro" id="IPR039418">
    <property type="entry name" value="LexA-like"/>
</dbReference>
<organism evidence="5 6">
    <name type="scientific">Chromobacterium amazonense</name>
    <dbReference type="NCBI Taxonomy" id="1382803"/>
    <lineage>
        <taxon>Bacteria</taxon>
        <taxon>Pseudomonadati</taxon>
        <taxon>Pseudomonadota</taxon>
        <taxon>Betaproteobacteria</taxon>
        <taxon>Neisseriales</taxon>
        <taxon>Chromobacteriaceae</taxon>
        <taxon>Chromobacterium</taxon>
    </lineage>
</organism>